<dbReference type="EMBL" id="JAAFGS010000010">
    <property type="protein sequence ID" value="NGZ77681.1"/>
    <property type="molecule type" value="Genomic_DNA"/>
</dbReference>
<evidence type="ECO:0000313" key="2">
    <source>
        <dbReference type="EMBL" id="NGZ77681.1"/>
    </source>
</evidence>
<keyword evidence="1" id="KW-0472">Membrane</keyword>
<name>A0ABX0FDM6_9BACL</name>
<keyword evidence="3" id="KW-1185">Reference proteome</keyword>
<gene>
    <name evidence="2" type="ORF">GYN08_20520</name>
</gene>
<keyword evidence="1" id="KW-0812">Transmembrane</keyword>
<protein>
    <submittedName>
        <fullName evidence="2">Uncharacterized protein</fullName>
    </submittedName>
</protein>
<comment type="caution">
    <text evidence="2">The sequence shown here is derived from an EMBL/GenBank/DDBJ whole genome shotgun (WGS) entry which is preliminary data.</text>
</comment>
<organism evidence="2 3">
    <name type="scientific">Saccharibacillus alkalitolerans</name>
    <dbReference type="NCBI Taxonomy" id="2705290"/>
    <lineage>
        <taxon>Bacteria</taxon>
        <taxon>Bacillati</taxon>
        <taxon>Bacillota</taxon>
        <taxon>Bacilli</taxon>
        <taxon>Bacillales</taxon>
        <taxon>Paenibacillaceae</taxon>
        <taxon>Saccharibacillus</taxon>
    </lineage>
</organism>
<evidence type="ECO:0000313" key="3">
    <source>
        <dbReference type="Proteomes" id="UP000800303"/>
    </source>
</evidence>
<accession>A0ABX0FDM6</accession>
<feature type="transmembrane region" description="Helical" evidence="1">
    <location>
        <begin position="61"/>
        <end position="83"/>
    </location>
</feature>
<dbReference type="Proteomes" id="UP000800303">
    <property type="component" value="Unassembled WGS sequence"/>
</dbReference>
<keyword evidence="1" id="KW-1133">Transmembrane helix</keyword>
<proteinExistence type="predicted"/>
<evidence type="ECO:0000256" key="1">
    <source>
        <dbReference type="SAM" id="Phobius"/>
    </source>
</evidence>
<sequence>MAIIIGIILLIANIPVYRFLFKKWFRDEQDFDKSVKYSFTPNLISLFRGKYIEDRIASAKLSFYIFMCFAVVGIEFFILYGLINWIAG</sequence>
<reference evidence="2 3" key="1">
    <citation type="submission" date="2020-01" db="EMBL/GenBank/DDBJ databases">
        <title>Polyphasic characterisation and genomic insights into a novel alkali tolerant bacterium VR-M41.</title>
        <authorList>
            <person name="Vemuluri V.R."/>
        </authorList>
    </citation>
    <scope>NUCLEOTIDE SEQUENCE [LARGE SCALE GENOMIC DNA]</scope>
    <source>
        <strain evidence="2 3">VR-M41</strain>
    </source>
</reference>
<dbReference type="RefSeq" id="WP_166278541.1">
    <property type="nucleotide sequence ID" value="NZ_JAAFGS010000010.1"/>
</dbReference>